<dbReference type="AlphaFoldDB" id="A0A8H7P002"/>
<name>A0A8H7P002_9APHY</name>
<gene>
    <name evidence="1" type="ORF">IEO21_06552</name>
</gene>
<protein>
    <submittedName>
        <fullName evidence="1">Uncharacterized protein</fullName>
    </submittedName>
</protein>
<reference evidence="1" key="1">
    <citation type="submission" date="2020-11" db="EMBL/GenBank/DDBJ databases">
        <authorList>
            <person name="Koelle M."/>
            <person name="Horta M.A.C."/>
            <person name="Nowrousian M."/>
            <person name="Ohm R.A."/>
            <person name="Benz P."/>
            <person name="Pilgard A."/>
        </authorList>
    </citation>
    <scope>NUCLEOTIDE SEQUENCE</scope>
    <source>
        <strain evidence="1">FPRL280</strain>
    </source>
</reference>
<proteinExistence type="predicted"/>
<organism evidence="1 2">
    <name type="scientific">Rhodonia placenta</name>
    <dbReference type="NCBI Taxonomy" id="104341"/>
    <lineage>
        <taxon>Eukaryota</taxon>
        <taxon>Fungi</taxon>
        <taxon>Dikarya</taxon>
        <taxon>Basidiomycota</taxon>
        <taxon>Agaricomycotina</taxon>
        <taxon>Agaricomycetes</taxon>
        <taxon>Polyporales</taxon>
        <taxon>Adustoporiaceae</taxon>
        <taxon>Rhodonia</taxon>
    </lineage>
</organism>
<reference evidence="1" key="2">
    <citation type="journal article" name="Front. Microbiol.">
        <title>Degradative Capacity of Two Strains of Rhodonia placenta: From Phenotype to Genotype.</title>
        <authorList>
            <person name="Kolle M."/>
            <person name="Horta M.A.C."/>
            <person name="Nowrousian M."/>
            <person name="Ohm R.A."/>
            <person name="Benz J.P."/>
            <person name="Pilgard A."/>
        </authorList>
    </citation>
    <scope>NUCLEOTIDE SEQUENCE</scope>
    <source>
        <strain evidence="1">FPRL280</strain>
    </source>
</reference>
<evidence type="ECO:0000313" key="1">
    <source>
        <dbReference type="EMBL" id="KAF9811501.1"/>
    </source>
</evidence>
<evidence type="ECO:0000313" key="2">
    <source>
        <dbReference type="Proteomes" id="UP000639403"/>
    </source>
</evidence>
<accession>A0A8H7P002</accession>
<dbReference type="Proteomes" id="UP000639403">
    <property type="component" value="Unassembled WGS sequence"/>
</dbReference>
<dbReference type="EMBL" id="JADOXO010000151">
    <property type="protein sequence ID" value="KAF9811501.1"/>
    <property type="molecule type" value="Genomic_DNA"/>
</dbReference>
<comment type="caution">
    <text evidence="1">The sequence shown here is derived from an EMBL/GenBank/DDBJ whole genome shotgun (WGS) entry which is preliminary data.</text>
</comment>
<sequence length="77" mass="8656">MARMSCHTTHPRKRGNIPLGEVMLRNLNICFISCPTKLGGHSLNFYIIHYPSVFLVHVLMPSISNTSYVAATNTRLL</sequence>